<organism evidence="2 3">
    <name type="scientific">Lautropia mirabilis ATCC 51599</name>
    <dbReference type="NCBI Taxonomy" id="887898"/>
    <lineage>
        <taxon>Bacteria</taxon>
        <taxon>Pseudomonadati</taxon>
        <taxon>Pseudomonadota</taxon>
        <taxon>Betaproteobacteria</taxon>
        <taxon>Burkholderiales</taxon>
        <taxon>Burkholderiaceae</taxon>
        <taxon>Lautropia</taxon>
    </lineage>
</organism>
<evidence type="ECO:0000256" key="1">
    <source>
        <dbReference type="SAM" id="Phobius"/>
    </source>
</evidence>
<comment type="caution">
    <text evidence="2">The sequence shown here is derived from an EMBL/GenBank/DDBJ whole genome shotgun (WGS) entry which is preliminary data.</text>
</comment>
<protein>
    <submittedName>
        <fullName evidence="2">Uncharacterized protein</fullName>
    </submittedName>
</protein>
<feature type="transmembrane region" description="Helical" evidence="1">
    <location>
        <begin position="12"/>
        <end position="32"/>
    </location>
</feature>
<keyword evidence="1" id="KW-0812">Transmembrane</keyword>
<gene>
    <name evidence="2" type="ORF">HMPREF0551_1941</name>
</gene>
<keyword evidence="3" id="KW-1185">Reference proteome</keyword>
<dbReference type="EMBL" id="AEQP01000022">
    <property type="protein sequence ID" value="EFV93826.1"/>
    <property type="molecule type" value="Genomic_DNA"/>
</dbReference>
<dbReference type="HOGENOM" id="CLU_3026705_0_0_4"/>
<proteinExistence type="predicted"/>
<evidence type="ECO:0000313" key="2">
    <source>
        <dbReference type="EMBL" id="EFV93826.1"/>
    </source>
</evidence>
<evidence type="ECO:0000313" key="3">
    <source>
        <dbReference type="Proteomes" id="UP000011021"/>
    </source>
</evidence>
<keyword evidence="1" id="KW-1133">Transmembrane helix</keyword>
<keyword evidence="1" id="KW-0472">Membrane</keyword>
<reference evidence="2 3" key="1">
    <citation type="submission" date="2010-12" db="EMBL/GenBank/DDBJ databases">
        <authorList>
            <person name="Muzny D."/>
            <person name="Qin X."/>
            <person name="Deng J."/>
            <person name="Jiang H."/>
            <person name="Liu Y."/>
            <person name="Qu J."/>
            <person name="Song X.-Z."/>
            <person name="Zhang L."/>
            <person name="Thornton R."/>
            <person name="Coyle M."/>
            <person name="Francisco L."/>
            <person name="Jackson L."/>
            <person name="Javaid M."/>
            <person name="Korchina V."/>
            <person name="Kovar C."/>
            <person name="Mata R."/>
            <person name="Mathew T."/>
            <person name="Ngo R."/>
            <person name="Nguyen L."/>
            <person name="Nguyen N."/>
            <person name="Okwuonu G."/>
            <person name="Ongeri F."/>
            <person name="Pham C."/>
            <person name="Simmons D."/>
            <person name="Wilczek-Boney K."/>
            <person name="Hale W."/>
            <person name="Jakkamsetti A."/>
            <person name="Pham P."/>
            <person name="Ruth R."/>
            <person name="San Lucas F."/>
            <person name="Warren J."/>
            <person name="Zhang J."/>
            <person name="Zhao Z."/>
            <person name="Zhou C."/>
            <person name="Zhu D."/>
            <person name="Lee S."/>
            <person name="Bess C."/>
            <person name="Blankenburg K."/>
            <person name="Forbes L."/>
            <person name="Fu Q."/>
            <person name="Gubbala S."/>
            <person name="Hirani K."/>
            <person name="Jayaseelan J.C."/>
            <person name="Lara F."/>
            <person name="Munidasa M."/>
            <person name="Palculict T."/>
            <person name="Patil S."/>
            <person name="Pu L.-L."/>
            <person name="Saada N."/>
            <person name="Tang L."/>
            <person name="Weissenberger G."/>
            <person name="Zhu Y."/>
            <person name="Hemphill L."/>
            <person name="Shang Y."/>
            <person name="Youmans B."/>
            <person name="Ayvaz T."/>
            <person name="Ross M."/>
            <person name="Santibanez J."/>
            <person name="Aqrawi P."/>
            <person name="Gross S."/>
            <person name="Joshi V."/>
            <person name="Fowler G."/>
            <person name="Nazareth L."/>
            <person name="Reid J."/>
            <person name="Worley K."/>
            <person name="Petrosino J."/>
            <person name="Highlander S."/>
            <person name="Gibbs R."/>
        </authorList>
    </citation>
    <scope>NUCLEOTIDE SEQUENCE [LARGE SCALE GENOMIC DNA]</scope>
    <source>
        <strain evidence="2 3">ATCC 51599</strain>
    </source>
</reference>
<dbReference type="Proteomes" id="UP000011021">
    <property type="component" value="Unassembled WGS sequence"/>
</dbReference>
<sequence>MLSASLMRDPVMLLLSGMLMLLVAFCLFMAVWQPLRSYLIITPDALRARVDEGRT</sequence>
<accession>E7RZ27</accession>
<name>E7RZ27_9BURK</name>
<dbReference type="AlphaFoldDB" id="E7RZ27"/>